<dbReference type="InterPro" id="IPR007523">
    <property type="entry name" value="NDUFAF3/AAMDC"/>
</dbReference>
<proteinExistence type="predicted"/>
<organism evidence="1 2">
    <name type="scientific">Candidatus Desantisbacteria bacterium CG_4_10_14_0_8_um_filter_48_22</name>
    <dbReference type="NCBI Taxonomy" id="1974543"/>
    <lineage>
        <taxon>Bacteria</taxon>
        <taxon>Candidatus Desantisiibacteriota</taxon>
    </lineage>
</organism>
<dbReference type="Proteomes" id="UP000229307">
    <property type="component" value="Unassembled WGS sequence"/>
</dbReference>
<dbReference type="Pfam" id="PF04430">
    <property type="entry name" value="DUF498"/>
    <property type="match status" value="1"/>
</dbReference>
<dbReference type="InterPro" id="IPR036748">
    <property type="entry name" value="MTH938-like_sf"/>
</dbReference>
<dbReference type="GO" id="GO:0005737">
    <property type="term" value="C:cytoplasm"/>
    <property type="evidence" value="ECO:0007669"/>
    <property type="project" value="TreeGrafter"/>
</dbReference>
<evidence type="ECO:0000313" key="2">
    <source>
        <dbReference type="Proteomes" id="UP000229307"/>
    </source>
</evidence>
<dbReference type="PANTHER" id="PTHR15811:SF5">
    <property type="entry name" value="MTH938 DOMAIN-CONTAINING PROTEIN"/>
    <property type="match status" value="1"/>
</dbReference>
<protein>
    <submittedName>
        <fullName evidence="1">Uncharacterized protein</fullName>
    </submittedName>
</protein>
<name>A0A2M7S548_9BACT</name>
<dbReference type="Gene3D" id="3.40.1230.10">
    <property type="entry name" value="MTH938-like"/>
    <property type="match status" value="1"/>
</dbReference>
<dbReference type="PANTHER" id="PTHR15811">
    <property type="entry name" value="MTH938 DOMAIN-CONTAINING PROTEIN"/>
    <property type="match status" value="1"/>
</dbReference>
<evidence type="ECO:0000313" key="1">
    <source>
        <dbReference type="EMBL" id="PIZ14672.1"/>
    </source>
</evidence>
<comment type="caution">
    <text evidence="1">The sequence shown here is derived from an EMBL/GenBank/DDBJ whole genome shotgun (WGS) entry which is preliminary data.</text>
</comment>
<reference evidence="2" key="1">
    <citation type="submission" date="2017-09" db="EMBL/GenBank/DDBJ databases">
        <title>Depth-based differentiation of microbial function through sediment-hosted aquifers and enrichment of novel symbionts in the deep terrestrial subsurface.</title>
        <authorList>
            <person name="Probst A.J."/>
            <person name="Ladd B."/>
            <person name="Jarett J.K."/>
            <person name="Geller-Mcgrath D.E."/>
            <person name="Sieber C.M.K."/>
            <person name="Emerson J.B."/>
            <person name="Anantharaman K."/>
            <person name="Thomas B.C."/>
            <person name="Malmstrom R."/>
            <person name="Stieglmeier M."/>
            <person name="Klingl A."/>
            <person name="Woyke T."/>
            <person name="Ryan C.M."/>
            <person name="Banfield J.F."/>
        </authorList>
    </citation>
    <scope>NUCLEOTIDE SEQUENCE [LARGE SCALE GENOMIC DNA]</scope>
</reference>
<accession>A0A2M7S548</accession>
<dbReference type="AlphaFoldDB" id="A0A2M7S548"/>
<dbReference type="SUPFAM" id="SSF64076">
    <property type="entry name" value="MTH938-like"/>
    <property type="match status" value="1"/>
</dbReference>
<gene>
    <name evidence="1" type="ORF">COY52_11480</name>
</gene>
<dbReference type="EMBL" id="PFMR01000316">
    <property type="protein sequence ID" value="PIZ14672.1"/>
    <property type="molecule type" value="Genomic_DNA"/>
</dbReference>
<sequence length="113" mass="12454">MVENYEFGKIKIDGKEYGSDVLILKDGSVREWRRIEGHKLAVKDIEALIKERPQSIVIGTGEGGVMDVPREVVKSVINKGIDMVVEKTPSAVQKYNDMLKEGVAVSAGLHLTC</sequence>